<dbReference type="EMBL" id="CAEZXX010000055">
    <property type="protein sequence ID" value="CAB4707947.1"/>
    <property type="molecule type" value="Genomic_DNA"/>
</dbReference>
<feature type="domain" description="Acyl-CoA thioesterase-like C-terminal" evidence="1">
    <location>
        <begin position="138"/>
        <end position="261"/>
    </location>
</feature>
<accession>A0A6J6Q9T7</accession>
<dbReference type="InterPro" id="IPR042171">
    <property type="entry name" value="Acyl-CoA_hotdog"/>
</dbReference>
<evidence type="ECO:0000259" key="1">
    <source>
        <dbReference type="Pfam" id="PF20789"/>
    </source>
</evidence>
<dbReference type="InterPro" id="IPR049450">
    <property type="entry name" value="ACOT8-like_C"/>
</dbReference>
<dbReference type="EMBL" id="CAEZYY010000031">
    <property type="protein sequence ID" value="CAB4764072.1"/>
    <property type="molecule type" value="Genomic_DNA"/>
</dbReference>
<protein>
    <submittedName>
        <fullName evidence="2">Unannotated protein</fullName>
    </submittedName>
</protein>
<dbReference type="SUPFAM" id="SSF54637">
    <property type="entry name" value="Thioesterase/thiol ester dehydrase-isomerase"/>
    <property type="match status" value="2"/>
</dbReference>
<organism evidence="2">
    <name type="scientific">freshwater metagenome</name>
    <dbReference type="NCBI Taxonomy" id="449393"/>
    <lineage>
        <taxon>unclassified sequences</taxon>
        <taxon>metagenomes</taxon>
        <taxon>ecological metagenomes</taxon>
    </lineage>
</organism>
<dbReference type="CDD" id="cd03444">
    <property type="entry name" value="Thioesterase_II_repeat1"/>
    <property type="match status" value="1"/>
</dbReference>
<dbReference type="EMBL" id="CAFBLR010000125">
    <property type="protein sequence ID" value="CAB4879849.1"/>
    <property type="molecule type" value="Genomic_DNA"/>
</dbReference>
<dbReference type="InterPro" id="IPR029069">
    <property type="entry name" value="HotDog_dom_sf"/>
</dbReference>
<gene>
    <name evidence="2" type="ORF">UFOPK2602_00970</name>
    <name evidence="3" type="ORF">UFOPK2806_01904</name>
    <name evidence="4" type="ORF">UFOPK3417_01264</name>
    <name evidence="5" type="ORF">UFOPK4306_01267</name>
</gene>
<evidence type="ECO:0000313" key="4">
    <source>
        <dbReference type="EMBL" id="CAB4879849.1"/>
    </source>
</evidence>
<sequence length="282" mass="30338">MDGRSFLGLKSTESPTRWVLPVTPGLCSGRSSLFGGVGIAAGVAALEAASSRRCIWTTGQFLTFVGPGDAVEIDVELSVVGNQVTQGQAVLRVGDRRILVVSAALGDRSFPHSGQFVAMPSVPRPSESRVRIRLDQDESLSGRVEQRPVKFRPWETLDGTVPGDGNTRVWVRVPEYVGTLDAAMLSILGDFMFLGTGQALGIAGGGSSLDNTMRFGRTVPTEWVLLDIHIQVAERGFAHGSVNMYAEDGTLLAVAGQSCVVRFWDNPKDRSLEPVEHQENQS</sequence>
<evidence type="ECO:0000313" key="5">
    <source>
        <dbReference type="EMBL" id="CAB5063489.1"/>
    </source>
</evidence>
<dbReference type="EMBL" id="CAFBQP010000044">
    <property type="protein sequence ID" value="CAB5063489.1"/>
    <property type="molecule type" value="Genomic_DNA"/>
</dbReference>
<proteinExistence type="predicted"/>
<dbReference type="Gene3D" id="2.40.160.210">
    <property type="entry name" value="Acyl-CoA thioesterase, double hotdog domain"/>
    <property type="match status" value="1"/>
</dbReference>
<dbReference type="AlphaFoldDB" id="A0A6J6Q9T7"/>
<name>A0A6J6Q9T7_9ZZZZ</name>
<evidence type="ECO:0000313" key="3">
    <source>
        <dbReference type="EMBL" id="CAB4764072.1"/>
    </source>
</evidence>
<reference evidence="2" key="1">
    <citation type="submission" date="2020-05" db="EMBL/GenBank/DDBJ databases">
        <authorList>
            <person name="Chiriac C."/>
            <person name="Salcher M."/>
            <person name="Ghai R."/>
            <person name="Kavagutti S V."/>
        </authorList>
    </citation>
    <scope>NUCLEOTIDE SEQUENCE</scope>
</reference>
<evidence type="ECO:0000313" key="2">
    <source>
        <dbReference type="EMBL" id="CAB4707947.1"/>
    </source>
</evidence>
<dbReference type="Pfam" id="PF20789">
    <property type="entry name" value="4HBT_3C"/>
    <property type="match status" value="1"/>
</dbReference>